<evidence type="ECO:0000256" key="6">
    <source>
        <dbReference type="ARBA" id="ARBA00022989"/>
    </source>
</evidence>
<evidence type="ECO:0000256" key="7">
    <source>
        <dbReference type="ARBA" id="ARBA00023136"/>
    </source>
</evidence>
<dbReference type="CDD" id="cd06550">
    <property type="entry name" value="TM_ABC_iron-siderophores_like"/>
    <property type="match status" value="1"/>
</dbReference>
<dbReference type="SUPFAM" id="SSF46785">
    <property type="entry name" value="Winged helix' DNA-binding domain"/>
    <property type="match status" value="1"/>
</dbReference>
<evidence type="ECO:0000256" key="8">
    <source>
        <dbReference type="RuleBase" id="RU003943"/>
    </source>
</evidence>
<comment type="similarity">
    <text evidence="2 8">Belongs to the ABC-3 integral membrane protein family.</text>
</comment>
<feature type="transmembrane region" description="Helical" evidence="9">
    <location>
        <begin position="170"/>
        <end position="193"/>
    </location>
</feature>
<dbReference type="Pfam" id="PF00950">
    <property type="entry name" value="ABC-3"/>
    <property type="match status" value="1"/>
</dbReference>
<dbReference type="RefSeq" id="WP_377774055.1">
    <property type="nucleotide sequence ID" value="NZ_JBHUOQ010000004.1"/>
</dbReference>
<keyword evidence="4" id="KW-1003">Cell membrane</keyword>
<keyword evidence="7 9" id="KW-0472">Membrane</keyword>
<dbReference type="InterPro" id="IPR001626">
    <property type="entry name" value="ABC_TroCD"/>
</dbReference>
<protein>
    <submittedName>
        <fullName evidence="10">Metal ABC transporter permease</fullName>
    </submittedName>
</protein>
<evidence type="ECO:0000313" key="11">
    <source>
        <dbReference type="Proteomes" id="UP001597519"/>
    </source>
</evidence>
<evidence type="ECO:0000256" key="9">
    <source>
        <dbReference type="SAM" id="Phobius"/>
    </source>
</evidence>
<reference evidence="11" key="1">
    <citation type="journal article" date="2019" name="Int. J. Syst. Evol. Microbiol.">
        <title>The Global Catalogue of Microorganisms (GCM) 10K type strain sequencing project: providing services to taxonomists for standard genome sequencing and annotation.</title>
        <authorList>
            <consortium name="The Broad Institute Genomics Platform"/>
            <consortium name="The Broad Institute Genome Sequencing Center for Infectious Disease"/>
            <person name="Wu L."/>
            <person name="Ma J."/>
        </authorList>
    </citation>
    <scope>NUCLEOTIDE SEQUENCE [LARGE SCALE GENOMIC DNA]</scope>
    <source>
        <strain evidence="11">KCTC 33575</strain>
    </source>
</reference>
<dbReference type="InterPro" id="IPR036390">
    <property type="entry name" value="WH_DNA-bd_sf"/>
</dbReference>
<feature type="transmembrane region" description="Helical" evidence="9">
    <location>
        <begin position="199"/>
        <end position="220"/>
    </location>
</feature>
<feature type="transmembrane region" description="Helical" evidence="9">
    <location>
        <begin position="6"/>
        <end position="24"/>
    </location>
</feature>
<evidence type="ECO:0000256" key="4">
    <source>
        <dbReference type="ARBA" id="ARBA00022475"/>
    </source>
</evidence>
<feature type="transmembrane region" description="Helical" evidence="9">
    <location>
        <begin position="254"/>
        <end position="276"/>
    </location>
</feature>
<accession>A0ABW5WXK5</accession>
<evidence type="ECO:0000313" key="10">
    <source>
        <dbReference type="EMBL" id="MFD2830732.1"/>
    </source>
</evidence>
<name>A0ABW5WXK5_9STAP</name>
<organism evidence="10 11">
    <name type="scientific">Corticicoccus populi</name>
    <dbReference type="NCBI Taxonomy" id="1812821"/>
    <lineage>
        <taxon>Bacteria</taxon>
        <taxon>Bacillati</taxon>
        <taxon>Bacillota</taxon>
        <taxon>Bacilli</taxon>
        <taxon>Bacillales</taxon>
        <taxon>Staphylococcaceae</taxon>
        <taxon>Corticicoccus</taxon>
    </lineage>
</organism>
<evidence type="ECO:0000256" key="2">
    <source>
        <dbReference type="ARBA" id="ARBA00008034"/>
    </source>
</evidence>
<keyword evidence="5 8" id="KW-0812">Transmembrane</keyword>
<dbReference type="Gene3D" id="1.10.3470.10">
    <property type="entry name" value="ABC transporter involved in vitamin B12 uptake, BtuC"/>
    <property type="match status" value="1"/>
</dbReference>
<feature type="transmembrane region" description="Helical" evidence="9">
    <location>
        <begin position="33"/>
        <end position="50"/>
    </location>
</feature>
<keyword evidence="3 8" id="KW-0813">Transport</keyword>
<feature type="transmembrane region" description="Helical" evidence="9">
    <location>
        <begin position="56"/>
        <end position="75"/>
    </location>
</feature>
<proteinExistence type="inferred from homology"/>
<gene>
    <name evidence="10" type="ORF">ACFSX4_09705</name>
</gene>
<dbReference type="Proteomes" id="UP001597519">
    <property type="component" value="Unassembled WGS sequence"/>
</dbReference>
<keyword evidence="6 9" id="KW-1133">Transmembrane helix</keyword>
<feature type="transmembrane region" description="Helical" evidence="9">
    <location>
        <begin position="87"/>
        <end position="106"/>
    </location>
</feature>
<dbReference type="PANTHER" id="PTHR30477:SF8">
    <property type="entry name" value="METAL TRANSPORT SYSTEM MEMBRANE PROTEIN CT_070-RELATED"/>
    <property type="match status" value="1"/>
</dbReference>
<dbReference type="SUPFAM" id="SSF81345">
    <property type="entry name" value="ABC transporter involved in vitamin B12 uptake, BtuC"/>
    <property type="match status" value="1"/>
</dbReference>
<keyword evidence="11" id="KW-1185">Reference proteome</keyword>
<comment type="caution">
    <text evidence="10">The sequence shown here is derived from an EMBL/GenBank/DDBJ whole genome shotgun (WGS) entry which is preliminary data.</text>
</comment>
<evidence type="ECO:0000256" key="3">
    <source>
        <dbReference type="ARBA" id="ARBA00022448"/>
    </source>
</evidence>
<feature type="transmembrane region" description="Helical" evidence="9">
    <location>
        <begin position="139"/>
        <end position="158"/>
    </location>
</feature>
<dbReference type="InterPro" id="IPR037294">
    <property type="entry name" value="ABC_BtuC-like"/>
</dbReference>
<evidence type="ECO:0000256" key="5">
    <source>
        <dbReference type="ARBA" id="ARBA00022692"/>
    </source>
</evidence>
<evidence type="ECO:0000256" key="1">
    <source>
        <dbReference type="ARBA" id="ARBA00004651"/>
    </source>
</evidence>
<dbReference type="InterPro" id="IPR036388">
    <property type="entry name" value="WH-like_DNA-bd_sf"/>
</dbReference>
<feature type="transmembrane region" description="Helical" evidence="9">
    <location>
        <begin position="227"/>
        <end position="248"/>
    </location>
</feature>
<comment type="subcellular location">
    <subcellularLocation>
        <location evidence="1 8">Cell membrane</location>
        <topology evidence="1 8">Multi-pass membrane protein</topology>
    </subcellularLocation>
</comment>
<dbReference type="PANTHER" id="PTHR30477">
    <property type="entry name" value="ABC-TRANSPORTER METAL-BINDING PROTEIN"/>
    <property type="match status" value="1"/>
</dbReference>
<dbReference type="EMBL" id="JBHUOQ010000004">
    <property type="protein sequence ID" value="MFD2830732.1"/>
    <property type="molecule type" value="Genomic_DNA"/>
</dbReference>
<dbReference type="Gene3D" id="1.10.10.10">
    <property type="entry name" value="Winged helix-like DNA-binding domain superfamily/Winged helix DNA-binding domain"/>
    <property type="match status" value="1"/>
</dbReference>
<sequence>MIEVLYVLIVTALATAVLGVFLVLRGLSMTTDAISHTILLGIVVAFFITNDLRSPLLIFGATVVGLFTIYLIRLIMNTRLVKQDAAIGIVFTALFAVAVILVSRYADNVHLDIDVVLMGQVLYAPLNRIELFGFSMPNALFQLSIILIINIIFISLFYKELKVSTFDPVYSHIIGFSTTLIYYLLMGLVSVTAVTAFDAVGAILVINFFVAPAVTAYLLVKRLSHMIILSCIFAVINSSLGYMFGMMLDVSMSGATSFVALIIFLIVFLVNPKGYFSTVLKRRRQKKTFTRAMILMLMNEDRHQALTREEIQSHFGLDDSAFYKNIEYLLLNDYIEKEDKKYKLTDRGEEYTHYTRIKYELPAQ</sequence>